<feature type="chain" id="PRO_5040202338" description="Ionotropic receptor" evidence="9">
    <location>
        <begin position="18"/>
        <end position="631"/>
    </location>
</feature>
<feature type="transmembrane region" description="Helical" evidence="8">
    <location>
        <begin position="344"/>
        <end position="361"/>
    </location>
</feature>
<evidence type="ECO:0000256" key="7">
    <source>
        <dbReference type="ARBA" id="ARBA00023180"/>
    </source>
</evidence>
<protein>
    <recommendedName>
        <fullName evidence="12">Ionotropic receptor</fullName>
    </recommendedName>
</protein>
<evidence type="ECO:0000256" key="5">
    <source>
        <dbReference type="ARBA" id="ARBA00023136"/>
    </source>
</evidence>
<evidence type="ECO:0000313" key="10">
    <source>
        <dbReference type="EMBL" id="CAG9810512.1"/>
    </source>
</evidence>
<keyword evidence="7" id="KW-0325">Glycoprotein</keyword>
<evidence type="ECO:0000256" key="8">
    <source>
        <dbReference type="SAM" id="Phobius"/>
    </source>
</evidence>
<dbReference type="AlphaFoldDB" id="A0A9N9WXX1"/>
<gene>
    <name evidence="10" type="ORF">CHIRRI_LOCUS13325</name>
</gene>
<dbReference type="OrthoDB" id="6353409at2759"/>
<evidence type="ECO:0000256" key="4">
    <source>
        <dbReference type="ARBA" id="ARBA00022989"/>
    </source>
</evidence>
<comment type="subcellular location">
    <subcellularLocation>
        <location evidence="1">Cell membrane</location>
        <topology evidence="1">Multi-pass membrane protein</topology>
    </subcellularLocation>
</comment>
<feature type="transmembrane region" description="Helical" evidence="8">
    <location>
        <begin position="381"/>
        <end position="401"/>
    </location>
</feature>
<evidence type="ECO:0000256" key="3">
    <source>
        <dbReference type="ARBA" id="ARBA00022692"/>
    </source>
</evidence>
<feature type="transmembrane region" description="Helical" evidence="8">
    <location>
        <begin position="316"/>
        <end position="332"/>
    </location>
</feature>
<dbReference type="PANTHER" id="PTHR42643:SF24">
    <property type="entry name" value="IONOTROPIC RECEPTOR 60A"/>
    <property type="match status" value="1"/>
</dbReference>
<dbReference type="Proteomes" id="UP001153620">
    <property type="component" value="Chromosome 4"/>
</dbReference>
<evidence type="ECO:0000256" key="6">
    <source>
        <dbReference type="ARBA" id="ARBA00023170"/>
    </source>
</evidence>
<keyword evidence="11" id="KW-1185">Reference proteome</keyword>
<organism evidence="10 11">
    <name type="scientific">Chironomus riparius</name>
    <dbReference type="NCBI Taxonomy" id="315576"/>
    <lineage>
        <taxon>Eukaryota</taxon>
        <taxon>Metazoa</taxon>
        <taxon>Ecdysozoa</taxon>
        <taxon>Arthropoda</taxon>
        <taxon>Hexapoda</taxon>
        <taxon>Insecta</taxon>
        <taxon>Pterygota</taxon>
        <taxon>Neoptera</taxon>
        <taxon>Endopterygota</taxon>
        <taxon>Diptera</taxon>
        <taxon>Nematocera</taxon>
        <taxon>Chironomoidea</taxon>
        <taxon>Chironomidae</taxon>
        <taxon>Chironominae</taxon>
        <taxon>Chironomus</taxon>
    </lineage>
</organism>
<evidence type="ECO:0008006" key="12">
    <source>
        <dbReference type="Google" id="ProtNLM"/>
    </source>
</evidence>
<evidence type="ECO:0000256" key="2">
    <source>
        <dbReference type="ARBA" id="ARBA00022475"/>
    </source>
</evidence>
<dbReference type="PANTHER" id="PTHR42643">
    <property type="entry name" value="IONOTROPIC RECEPTOR 20A-RELATED"/>
    <property type="match status" value="1"/>
</dbReference>
<name>A0A9N9WXX1_9DIPT</name>
<keyword evidence="9" id="KW-0732">Signal</keyword>
<evidence type="ECO:0000256" key="9">
    <source>
        <dbReference type="SAM" id="SignalP"/>
    </source>
</evidence>
<reference evidence="10" key="1">
    <citation type="submission" date="2022-01" db="EMBL/GenBank/DDBJ databases">
        <authorList>
            <person name="King R."/>
        </authorList>
    </citation>
    <scope>NUCLEOTIDE SEQUENCE</scope>
</reference>
<dbReference type="EMBL" id="OU895880">
    <property type="protein sequence ID" value="CAG9810512.1"/>
    <property type="molecule type" value="Genomic_DNA"/>
</dbReference>
<proteinExistence type="predicted"/>
<reference evidence="10" key="2">
    <citation type="submission" date="2022-10" db="EMBL/GenBank/DDBJ databases">
        <authorList>
            <consortium name="ENA_rothamsted_submissions"/>
            <consortium name="culmorum"/>
            <person name="King R."/>
        </authorList>
    </citation>
    <scope>NUCLEOTIDE SEQUENCE</scope>
</reference>
<feature type="signal peptide" evidence="9">
    <location>
        <begin position="1"/>
        <end position="17"/>
    </location>
</feature>
<keyword evidence="5 8" id="KW-0472">Membrane</keyword>
<keyword evidence="4 8" id="KW-1133">Transmembrane helix</keyword>
<keyword evidence="3 8" id="KW-0812">Transmembrane</keyword>
<dbReference type="InterPro" id="IPR052192">
    <property type="entry name" value="Insect_Ionotropic_Sensory_Rcpt"/>
</dbReference>
<dbReference type="GO" id="GO:0005886">
    <property type="term" value="C:plasma membrane"/>
    <property type="evidence" value="ECO:0007669"/>
    <property type="project" value="UniProtKB-SubCell"/>
</dbReference>
<keyword evidence="2" id="KW-1003">Cell membrane</keyword>
<evidence type="ECO:0000313" key="11">
    <source>
        <dbReference type="Proteomes" id="UP001153620"/>
    </source>
</evidence>
<sequence>MKEVLLLVALLVPQIRGDIFNLTTAKFEVLAVQCLKFGKFFGDVIDKGSGVRDGIVNVAVADYSDNLDVNCLIRNGLMKISEKVVIFGVTKLTFEFAGTEPDYLVYVQDYSENNNLSAIGQKYYNSIKPSTKSIILSSFSNQADFESSNNMQHQVNSFYKSINYANPLILNIYGASHSIHKYIKTHDHYSYKKVNRLTKHDEYRPLIDNLKISYQEALPYSYLDDDSHIIGVDGNLINEFCKHTGLDYKIVNEHDGQLLEVPPSVKFDINLNRRAATDNLKAHDIAHLYDTSPDQCLLAPRDIAVYKAFSNPFDNFVTTFLISTVILIAVLWKFMKWLQDEELSLADLIISMLKVFIGLAIDDNRWRYWSMKERCLLMPFLFMSIILIALYQSFLISTLIVEHPMKSVRSIEQLNKSDTQIYEYSDGIHNFEDGKIVNLVPVNSSKHAMLMLPENYDKNLAYAVRCRFAEDFVKSRRNMQEKRILFDVLEDPQYPRAYSTYAIADDFPYKNKFKFSVMALEESGVTNFWTKQLIRDRFPKHPKKEDNGYNFLGIMIFPFLLIFGGIGISFGSFVMEGIHSRYSEWAIEWMIKFRIFENILVGEIRKKRMIMVEPMGGVGGGWDGKMRTMSI</sequence>
<accession>A0A9N9WXX1</accession>
<keyword evidence="6" id="KW-0675">Receptor</keyword>
<evidence type="ECO:0000256" key="1">
    <source>
        <dbReference type="ARBA" id="ARBA00004651"/>
    </source>
</evidence>
<dbReference type="SUPFAM" id="SSF53850">
    <property type="entry name" value="Periplasmic binding protein-like II"/>
    <property type="match status" value="1"/>
</dbReference>
<feature type="transmembrane region" description="Helical" evidence="8">
    <location>
        <begin position="549"/>
        <end position="575"/>
    </location>
</feature>